<dbReference type="SUPFAM" id="SSF55874">
    <property type="entry name" value="ATPase domain of HSP90 chaperone/DNA topoisomerase II/histidine kinase"/>
    <property type="match status" value="1"/>
</dbReference>
<evidence type="ECO:0000256" key="5">
    <source>
        <dbReference type="ARBA" id="ARBA00022989"/>
    </source>
</evidence>
<feature type="transmembrane region" description="Helical" evidence="7">
    <location>
        <begin position="246"/>
        <end position="266"/>
    </location>
</feature>
<reference evidence="9 10" key="1">
    <citation type="submission" date="2016-10" db="EMBL/GenBank/DDBJ databases">
        <authorList>
            <person name="de Groot N.N."/>
        </authorList>
    </citation>
    <scope>NUCLEOTIDE SEQUENCE [LARGE SCALE GENOMIC DNA]</scope>
    <source>
        <strain evidence="9 10">KH1P1</strain>
    </source>
</reference>
<gene>
    <name evidence="9" type="ORF">SAMN04487771_104218</name>
</gene>
<evidence type="ECO:0000256" key="1">
    <source>
        <dbReference type="ARBA" id="ARBA00004651"/>
    </source>
</evidence>
<feature type="transmembrane region" description="Helical" evidence="7">
    <location>
        <begin position="97"/>
        <end position="117"/>
    </location>
</feature>
<feature type="transmembrane region" description="Helical" evidence="7">
    <location>
        <begin position="21"/>
        <end position="40"/>
    </location>
</feature>
<feature type="domain" description="Histidine kinase/HSP90-like ATPase" evidence="8">
    <location>
        <begin position="477"/>
        <end position="586"/>
    </location>
</feature>
<dbReference type="STRING" id="1526.SAMN02910262_01251"/>
<sequence length="600" mass="66591">MNHNRSDYRLLSRQFFRLLPYQILLIVLSSINEIISSIFASNYIGREAMSALGLYDPFDTSVIAVSLMFVIGSQILGGKAMGRNAMAEARKIFSMDVLITTVFSAAAILVLSMAVHFGWSRILTPDADVQKSLGRYILGVAVGIFPTVMGQQLTAFLSLENKTKYTSAASVAFLSVSLVLNYLFVVVYRMGEFGLGLAPSIGMWIFLMIELKPYVGGKTLFKLLFSEFKLRDLWRIMKTGFSGSVIEGYQAVLGFILNALIVMYVGSAGLSAFAATQAVMLAVGIIPFGMIQVARMLMSVSIGEEDRKTLADVMRVGLFRCIPAISVIAALMIVFAIPLTRLFYRDPSDPVFEMTAAGFRILPLLLPLSVFRMQFSGYAQTSGKDGLSHLLALLEGVACVAFFAAVLIRPLGMRGVYWAYPLNGVVCAMVIVLYSWVMRKAFPKDLEQLMVIPDDFGAPEDARMDISVRSIDEVTMVSQQVIEFCRSRGIDRRISFFSGLFLEEMASNVVEHGFSKDRKKHSVDIRVVHKNDEVILRIKDDCVPFDPAERSEILDPADLVKGAGIRLVYKIAEDIEYQNILGLNVLTIHICTDKHQGRRH</sequence>
<feature type="transmembrane region" description="Helical" evidence="7">
    <location>
        <begin position="203"/>
        <end position="225"/>
    </location>
</feature>
<keyword evidence="5 7" id="KW-1133">Transmembrane helix</keyword>
<feature type="transmembrane region" description="Helical" evidence="7">
    <location>
        <begin position="171"/>
        <end position="191"/>
    </location>
</feature>
<dbReference type="PANTHER" id="PTHR43549:SF2">
    <property type="entry name" value="MULTIDRUG RESISTANCE PROTEIN NORM-RELATED"/>
    <property type="match status" value="1"/>
</dbReference>
<keyword evidence="3" id="KW-1003">Cell membrane</keyword>
<evidence type="ECO:0000259" key="8">
    <source>
        <dbReference type="Pfam" id="PF13581"/>
    </source>
</evidence>
<evidence type="ECO:0000256" key="4">
    <source>
        <dbReference type="ARBA" id="ARBA00022692"/>
    </source>
</evidence>
<dbReference type="InterPro" id="IPR003594">
    <property type="entry name" value="HATPase_dom"/>
</dbReference>
<feature type="transmembrane region" description="Helical" evidence="7">
    <location>
        <begin position="60"/>
        <end position="77"/>
    </location>
</feature>
<dbReference type="InterPro" id="IPR002528">
    <property type="entry name" value="MATE_fam"/>
</dbReference>
<feature type="transmembrane region" description="Helical" evidence="7">
    <location>
        <begin position="318"/>
        <end position="337"/>
    </location>
</feature>
<evidence type="ECO:0000313" key="9">
    <source>
        <dbReference type="EMBL" id="SET77660.1"/>
    </source>
</evidence>
<feature type="transmembrane region" description="Helical" evidence="7">
    <location>
        <begin position="417"/>
        <end position="437"/>
    </location>
</feature>
<dbReference type="InterPro" id="IPR052031">
    <property type="entry name" value="Membrane_Transporter-Flippase"/>
</dbReference>
<dbReference type="Gene3D" id="3.30.565.10">
    <property type="entry name" value="Histidine kinase-like ATPase, C-terminal domain"/>
    <property type="match status" value="1"/>
</dbReference>
<comment type="subcellular location">
    <subcellularLocation>
        <location evidence="1">Cell membrane</location>
        <topology evidence="1">Multi-pass membrane protein</topology>
    </subcellularLocation>
</comment>
<evidence type="ECO:0000313" key="10">
    <source>
        <dbReference type="Proteomes" id="UP000199820"/>
    </source>
</evidence>
<proteinExistence type="predicted"/>
<evidence type="ECO:0000256" key="3">
    <source>
        <dbReference type="ARBA" id="ARBA00022475"/>
    </source>
</evidence>
<keyword evidence="2" id="KW-0813">Transport</keyword>
<dbReference type="RefSeq" id="WP_074650077.1">
    <property type="nucleotide sequence ID" value="NZ_FOIL01000042.1"/>
</dbReference>
<evidence type="ECO:0000256" key="6">
    <source>
        <dbReference type="ARBA" id="ARBA00023136"/>
    </source>
</evidence>
<organism evidence="9 10">
    <name type="scientific">[Clostridium] aminophilum</name>
    <dbReference type="NCBI Taxonomy" id="1526"/>
    <lineage>
        <taxon>Bacteria</taxon>
        <taxon>Bacillati</taxon>
        <taxon>Bacillota</taxon>
        <taxon>Clostridia</taxon>
        <taxon>Lachnospirales</taxon>
        <taxon>Lachnospiraceae</taxon>
    </lineage>
</organism>
<dbReference type="EMBL" id="FOIL01000042">
    <property type="protein sequence ID" value="SET77660.1"/>
    <property type="molecule type" value="Genomic_DNA"/>
</dbReference>
<dbReference type="CDD" id="cd16936">
    <property type="entry name" value="HATPase_RsbW-like"/>
    <property type="match status" value="1"/>
</dbReference>
<dbReference type="GO" id="GO:0042910">
    <property type="term" value="F:xenobiotic transmembrane transporter activity"/>
    <property type="evidence" value="ECO:0007669"/>
    <property type="project" value="InterPro"/>
</dbReference>
<feature type="transmembrane region" description="Helical" evidence="7">
    <location>
        <begin position="387"/>
        <end position="411"/>
    </location>
</feature>
<dbReference type="GO" id="GO:0005886">
    <property type="term" value="C:plasma membrane"/>
    <property type="evidence" value="ECO:0007669"/>
    <property type="project" value="UniProtKB-SubCell"/>
</dbReference>
<dbReference type="InterPro" id="IPR036890">
    <property type="entry name" value="HATPase_C_sf"/>
</dbReference>
<keyword evidence="10" id="KW-1185">Reference proteome</keyword>
<protein>
    <submittedName>
        <fullName evidence="9">Na+-driven multidrug efflux pump</fullName>
    </submittedName>
</protein>
<dbReference type="Pfam" id="PF13581">
    <property type="entry name" value="HATPase_c_2"/>
    <property type="match status" value="1"/>
</dbReference>
<dbReference type="OrthoDB" id="1837345at2"/>
<keyword evidence="4 7" id="KW-0812">Transmembrane</keyword>
<dbReference type="AlphaFoldDB" id="A0A1I0H4A3"/>
<dbReference type="Proteomes" id="UP000199820">
    <property type="component" value="Unassembled WGS sequence"/>
</dbReference>
<evidence type="ECO:0000256" key="2">
    <source>
        <dbReference type="ARBA" id="ARBA00022448"/>
    </source>
</evidence>
<dbReference type="PANTHER" id="PTHR43549">
    <property type="entry name" value="MULTIDRUG RESISTANCE PROTEIN YPNP-RELATED"/>
    <property type="match status" value="1"/>
</dbReference>
<evidence type="ECO:0000256" key="7">
    <source>
        <dbReference type="SAM" id="Phobius"/>
    </source>
</evidence>
<accession>A0A1I0H4A3</accession>
<dbReference type="GO" id="GO:0015297">
    <property type="term" value="F:antiporter activity"/>
    <property type="evidence" value="ECO:0007669"/>
    <property type="project" value="InterPro"/>
</dbReference>
<keyword evidence="6 7" id="KW-0472">Membrane</keyword>
<name>A0A1I0H4A3_9FIRM</name>
<feature type="transmembrane region" description="Helical" evidence="7">
    <location>
        <begin position="272"/>
        <end position="297"/>
    </location>
</feature>
<feature type="transmembrane region" description="Helical" evidence="7">
    <location>
        <begin position="137"/>
        <end position="159"/>
    </location>
</feature>
<dbReference type="Pfam" id="PF01554">
    <property type="entry name" value="MatE"/>
    <property type="match status" value="2"/>
</dbReference>